<comment type="caution">
    <text evidence="3">The sequence shown here is derived from an EMBL/GenBank/DDBJ whole genome shotgun (WGS) entry which is preliminary data.</text>
</comment>
<feature type="compositionally biased region" description="Low complexity" evidence="2">
    <location>
        <begin position="707"/>
        <end position="723"/>
    </location>
</feature>
<feature type="compositionally biased region" description="Low complexity" evidence="2">
    <location>
        <begin position="419"/>
        <end position="428"/>
    </location>
</feature>
<dbReference type="GO" id="GO:0016740">
    <property type="term" value="F:transferase activity"/>
    <property type="evidence" value="ECO:0007669"/>
    <property type="project" value="UniProtKB-KW"/>
</dbReference>
<accession>A0ABP0KQ80</accession>
<feature type="compositionally biased region" description="Acidic residues" evidence="2">
    <location>
        <begin position="429"/>
        <end position="439"/>
    </location>
</feature>
<feature type="region of interest" description="Disordered" evidence="2">
    <location>
        <begin position="61"/>
        <end position="107"/>
    </location>
</feature>
<feature type="region of interest" description="Disordered" evidence="2">
    <location>
        <begin position="1"/>
        <end position="20"/>
    </location>
</feature>
<gene>
    <name evidence="3" type="ORF">SCF082_LOCUS18615</name>
</gene>
<feature type="region of interest" description="Disordered" evidence="2">
    <location>
        <begin position="419"/>
        <end position="448"/>
    </location>
</feature>
<organism evidence="3 4">
    <name type="scientific">Durusdinium trenchii</name>
    <dbReference type="NCBI Taxonomy" id="1381693"/>
    <lineage>
        <taxon>Eukaryota</taxon>
        <taxon>Sar</taxon>
        <taxon>Alveolata</taxon>
        <taxon>Dinophyceae</taxon>
        <taxon>Suessiales</taxon>
        <taxon>Symbiodiniaceae</taxon>
        <taxon>Durusdinium</taxon>
    </lineage>
</organism>
<feature type="region of interest" description="Disordered" evidence="2">
    <location>
        <begin position="894"/>
        <end position="918"/>
    </location>
</feature>
<evidence type="ECO:0000313" key="3">
    <source>
        <dbReference type="EMBL" id="CAK9029039.1"/>
    </source>
</evidence>
<evidence type="ECO:0000256" key="2">
    <source>
        <dbReference type="SAM" id="MobiDB-lite"/>
    </source>
</evidence>
<keyword evidence="1" id="KW-0175">Coiled coil</keyword>
<feature type="region of interest" description="Disordered" evidence="2">
    <location>
        <begin position="579"/>
        <end position="754"/>
    </location>
</feature>
<feature type="compositionally biased region" description="Basic and acidic residues" evidence="2">
    <location>
        <begin position="61"/>
        <end position="91"/>
    </location>
</feature>
<proteinExistence type="predicted"/>
<name>A0ABP0KQ80_9DINO</name>
<keyword evidence="4" id="KW-1185">Reference proteome</keyword>
<dbReference type="EMBL" id="CAXAMM010012503">
    <property type="protein sequence ID" value="CAK9029039.1"/>
    <property type="molecule type" value="Genomic_DNA"/>
</dbReference>
<sequence length="918" mass="102139">MALQDLLAGLPEVGGHEEDPLVTGLAKQAELQRMRSEASQARWAECQDHKLWLAEKNWRKQVRKTKEDERRRKAEEAARAEAERRAEEERKRRAKIPELSPAEKAEAEAKAARAKLLMEAKIRWLSEEWQPMFQQRKQEVQAQRLDAEERVRREKAAEEDRKNYECGGMEAEDVRVRQREAFLSAECERLAKRAQTPRVQEAIEKKIELVLEMRGLEIRWKQNLEKRRLEEQQALLALQEERKERDYREWRSEVQEERLRRRRLIAREEAQEKELLEWKTLELLGRDVLREEELKKKAAVEAAFQKSSVQRRQLEEQGILPSRVLQEAKVLAEEQRKTMEQVGPKQAEQELWDALMAKNRWARTQQMGSTHPTSREVSRWGFFAEKETEFKHQLNELEETCRQLRPSEDRLDAVEQKVVPVTTTVTEATEGDQLEEPEDATPGGGAMPSLVVVSAPAAATTAESSLVERFQALEGKVVSLSQSVEALAESLDFHEEHPISFDPTISPTDPSAAPHDGATAVEHADAATSPMAGSKEVPASRPTSRSEGLKTLASSLDALTGRVSALEVMMGAERRLMPATNVQTSVPSDEVPSAPSMPSADAQVAAPSDQVPSAPSMPSADAQVAAPSDQVPSAPAMPSADVQVPASADQVPSAPAMPSADVQVPAPADQVPSAPAMPSSDAQVPAPADQVPSEPSMPSSDAQVPVPADQAPSAPSMPSADAQVLAPGVDQAPVEPDNPRDELRPSKTPPERPVVPRLVGLREVQECVEESHDLEEKLSFLEFHSRSPEQSSILNEIVQDVRLCLKRCELILQLPEIKAFIKKFQSSLQVNAVLHDSWLGPTKSRLFEDEEAPKIEPCKSTGDLTSVAADPFHARPAVKRGEFNKRPFRTVNDWARPHTPLTLDPRGKAPPSLPEIPR</sequence>
<dbReference type="Proteomes" id="UP001642464">
    <property type="component" value="Unassembled WGS sequence"/>
</dbReference>
<evidence type="ECO:0000256" key="1">
    <source>
        <dbReference type="SAM" id="Coils"/>
    </source>
</evidence>
<protein>
    <submittedName>
        <fullName evidence="3">E3 ubiquitin-protein ligase SspH2 (RING-type E3 ubiquitin transferase SspH2) (Salmonella secreted protein H2) (Secreted effector protein sspH2)</fullName>
    </submittedName>
</protein>
<evidence type="ECO:0000313" key="4">
    <source>
        <dbReference type="Proteomes" id="UP001642464"/>
    </source>
</evidence>
<feature type="coiled-coil region" evidence="1">
    <location>
        <begin position="221"/>
        <end position="274"/>
    </location>
</feature>
<reference evidence="3 4" key="1">
    <citation type="submission" date="2024-02" db="EMBL/GenBank/DDBJ databases">
        <authorList>
            <person name="Chen Y."/>
            <person name="Shah S."/>
            <person name="Dougan E. K."/>
            <person name="Thang M."/>
            <person name="Chan C."/>
        </authorList>
    </citation>
    <scope>NUCLEOTIDE SEQUENCE [LARGE SCALE GENOMIC DNA]</scope>
</reference>
<keyword evidence="3" id="KW-0808">Transferase</keyword>
<feature type="region of interest" description="Disordered" evidence="2">
    <location>
        <begin position="498"/>
        <end position="548"/>
    </location>
</feature>